<keyword evidence="2" id="KW-1185">Reference proteome</keyword>
<evidence type="ECO:0000313" key="1">
    <source>
        <dbReference type="EMBL" id="MBW0547639.1"/>
    </source>
</evidence>
<dbReference type="EMBL" id="AVOT02052719">
    <property type="protein sequence ID" value="MBW0547639.1"/>
    <property type="molecule type" value="Genomic_DNA"/>
</dbReference>
<dbReference type="Proteomes" id="UP000765509">
    <property type="component" value="Unassembled WGS sequence"/>
</dbReference>
<gene>
    <name evidence="1" type="ORF">O181_087354</name>
</gene>
<dbReference type="AlphaFoldDB" id="A0A9Q3P1G4"/>
<evidence type="ECO:0000313" key="2">
    <source>
        <dbReference type="Proteomes" id="UP000765509"/>
    </source>
</evidence>
<organism evidence="1 2">
    <name type="scientific">Austropuccinia psidii MF-1</name>
    <dbReference type="NCBI Taxonomy" id="1389203"/>
    <lineage>
        <taxon>Eukaryota</taxon>
        <taxon>Fungi</taxon>
        <taxon>Dikarya</taxon>
        <taxon>Basidiomycota</taxon>
        <taxon>Pucciniomycotina</taxon>
        <taxon>Pucciniomycetes</taxon>
        <taxon>Pucciniales</taxon>
        <taxon>Sphaerophragmiaceae</taxon>
        <taxon>Austropuccinia</taxon>
    </lineage>
</organism>
<reference evidence="1" key="1">
    <citation type="submission" date="2021-03" db="EMBL/GenBank/DDBJ databases">
        <title>Draft genome sequence of rust myrtle Austropuccinia psidii MF-1, a brazilian biotype.</title>
        <authorList>
            <person name="Quecine M.C."/>
            <person name="Pachon D.M.R."/>
            <person name="Bonatelli M.L."/>
            <person name="Correr F.H."/>
            <person name="Franceschini L.M."/>
            <person name="Leite T.F."/>
            <person name="Margarido G.R.A."/>
            <person name="Almeida C.A."/>
            <person name="Ferrarezi J.A."/>
            <person name="Labate C.A."/>
        </authorList>
    </citation>
    <scope>NUCLEOTIDE SEQUENCE</scope>
    <source>
        <strain evidence="1">MF-1</strain>
    </source>
</reference>
<comment type="caution">
    <text evidence="1">The sequence shown here is derived from an EMBL/GenBank/DDBJ whole genome shotgun (WGS) entry which is preliminary data.</text>
</comment>
<accession>A0A9Q3P1G4</accession>
<protein>
    <submittedName>
        <fullName evidence="1">Uncharacterized protein</fullName>
    </submittedName>
</protein>
<proteinExistence type="predicted"/>
<name>A0A9Q3P1G4_9BASI</name>
<sequence>MKALTFEPFSDALRVLDPLTGKVRVTQDYSQLRSEASVILQKDPSSLPLMVHPPQPRVAALPVLKSQTSSANVSNVFQQVQNEPLPHVVDHYPIDYTQA</sequence>